<gene>
    <name evidence="1" type="ORF">L228DRAFT_211288</name>
</gene>
<evidence type="ECO:0000313" key="2">
    <source>
        <dbReference type="Proteomes" id="UP000076632"/>
    </source>
</evidence>
<dbReference type="AlphaFoldDB" id="A0A165GKC2"/>
<keyword evidence="2" id="KW-1185">Reference proteome</keyword>
<evidence type="ECO:0008006" key="3">
    <source>
        <dbReference type="Google" id="ProtNLM"/>
    </source>
</evidence>
<dbReference type="EMBL" id="KV407459">
    <property type="protein sequence ID" value="KZF22295.1"/>
    <property type="molecule type" value="Genomic_DNA"/>
</dbReference>
<evidence type="ECO:0000313" key="1">
    <source>
        <dbReference type="EMBL" id="KZF22295.1"/>
    </source>
</evidence>
<dbReference type="InterPro" id="IPR051678">
    <property type="entry name" value="AGP_Transferase"/>
</dbReference>
<name>A0A165GKC2_XYLHT</name>
<dbReference type="GeneID" id="28895027"/>
<dbReference type="OMA" id="IEMCRIP"/>
<dbReference type="InParanoid" id="A0A165GKC2"/>
<sequence length="527" mass="61921">MPKTRRLLNKEITLSAALNDESNILQKLTYWEKRDRLYDHVLRHSESIQAITAHHLGLGNSSACIISRPQEWLHGSFNLCVPMTIEDWKKRIMIRFPLSYRVGEEVCPGNGDEKIRCEAATYAWLEENCPTVPIPQLYGFGLSTGRQFTCVRNLSFVCRWYYNVRCAVRRWLGYAVPSRYVPHQTNDHHLKELDLGYVLIEYIEDDRGKMLSTTWDEQRHDAERRTNLFRSLSRILLDIARIELPRIGSFTIDDDGMLSLTNRPLNVEIQDYENQGIPTGIPRDYTYATTDSYVTDLLSFHENRLRFQPNGATHEADCVYQMCALTLMRALSTHFMRRDLRRGPFVLDFTDLHKSNIFVDDQWNITCLVDLEWACSHPIEMVQPPWWLTDRSLDTLKREEYDPIRSEFMQALKLEEAECIKIRRDNFLKGQKHNSLQLSTVMQQSWDSGTFFFVWAVQSCSCLCGLFYEHIQPLFAKNHLDDDNPFFTIMMRYTSTNVMGFAVMKTKDKEDYDERLRKEFESLEEED</sequence>
<dbReference type="STRING" id="1328760.A0A165GKC2"/>
<dbReference type="SUPFAM" id="SSF56112">
    <property type="entry name" value="Protein kinase-like (PK-like)"/>
    <property type="match status" value="1"/>
</dbReference>
<protein>
    <recommendedName>
        <fullName evidence="3">Aminoglycoside phosphotransferase domain-containing protein</fullName>
    </recommendedName>
</protein>
<dbReference type="OrthoDB" id="3645574at2759"/>
<dbReference type="PANTHER" id="PTHR21310:SF37">
    <property type="entry name" value="AMINOGLYCOSIDE PHOSPHOTRANSFERASE DOMAIN-CONTAINING PROTEIN"/>
    <property type="match status" value="1"/>
</dbReference>
<reference evidence="1 2" key="1">
    <citation type="journal article" date="2016" name="Fungal Biol.">
        <title>The genome of Xylona heveae provides a window into fungal endophytism.</title>
        <authorList>
            <person name="Gazis R."/>
            <person name="Kuo A."/>
            <person name="Riley R."/>
            <person name="LaButti K."/>
            <person name="Lipzen A."/>
            <person name="Lin J."/>
            <person name="Amirebrahimi M."/>
            <person name="Hesse C.N."/>
            <person name="Spatafora J.W."/>
            <person name="Henrissat B."/>
            <person name="Hainaut M."/>
            <person name="Grigoriev I.V."/>
            <person name="Hibbett D.S."/>
        </authorList>
    </citation>
    <scope>NUCLEOTIDE SEQUENCE [LARGE SCALE GENOMIC DNA]</scope>
    <source>
        <strain evidence="1 2">TC161</strain>
    </source>
</reference>
<dbReference type="PANTHER" id="PTHR21310">
    <property type="entry name" value="AMINOGLYCOSIDE PHOSPHOTRANSFERASE-RELATED-RELATED"/>
    <property type="match status" value="1"/>
</dbReference>
<organism evidence="1 2">
    <name type="scientific">Xylona heveae (strain CBS 132557 / TC161)</name>
    <dbReference type="NCBI Taxonomy" id="1328760"/>
    <lineage>
        <taxon>Eukaryota</taxon>
        <taxon>Fungi</taxon>
        <taxon>Dikarya</taxon>
        <taxon>Ascomycota</taxon>
        <taxon>Pezizomycotina</taxon>
        <taxon>Xylonomycetes</taxon>
        <taxon>Xylonales</taxon>
        <taxon>Xylonaceae</taxon>
        <taxon>Xylona</taxon>
    </lineage>
</organism>
<dbReference type="InterPro" id="IPR011009">
    <property type="entry name" value="Kinase-like_dom_sf"/>
</dbReference>
<dbReference type="RefSeq" id="XP_018187850.1">
    <property type="nucleotide sequence ID" value="XM_018329890.1"/>
</dbReference>
<accession>A0A165GKC2</accession>
<dbReference type="Proteomes" id="UP000076632">
    <property type="component" value="Unassembled WGS sequence"/>
</dbReference>
<proteinExistence type="predicted"/>